<dbReference type="InterPro" id="IPR003593">
    <property type="entry name" value="AAA+_ATPase"/>
</dbReference>
<dbReference type="NCBIfam" id="TIGR01727">
    <property type="entry name" value="oligo_HPY"/>
    <property type="match status" value="1"/>
</dbReference>
<dbReference type="PROSITE" id="PS00211">
    <property type="entry name" value="ABC_TRANSPORTER_1"/>
    <property type="match status" value="1"/>
</dbReference>
<dbReference type="RefSeq" id="WP_116225819.1">
    <property type="nucleotide sequence ID" value="NZ_AP018437.1"/>
</dbReference>
<keyword evidence="4" id="KW-1003">Cell membrane</keyword>
<dbReference type="GO" id="GO:0005524">
    <property type="term" value="F:ATP binding"/>
    <property type="evidence" value="ECO:0007669"/>
    <property type="project" value="UniProtKB-KW"/>
</dbReference>
<dbReference type="InterPro" id="IPR027417">
    <property type="entry name" value="P-loop_NTPase"/>
</dbReference>
<dbReference type="OrthoDB" id="9802264at2"/>
<comment type="subcellular location">
    <subcellularLocation>
        <location evidence="1">Cell membrane</location>
        <topology evidence="1">Peripheral membrane protein</topology>
    </subcellularLocation>
</comment>
<dbReference type="PROSITE" id="PS50893">
    <property type="entry name" value="ABC_TRANSPORTER_2"/>
    <property type="match status" value="1"/>
</dbReference>
<proteinExistence type="inferred from homology"/>
<evidence type="ECO:0000256" key="1">
    <source>
        <dbReference type="ARBA" id="ARBA00004202"/>
    </source>
</evidence>
<dbReference type="PANTHER" id="PTHR43297:SF2">
    <property type="entry name" value="DIPEPTIDE TRANSPORT ATP-BINDING PROTEIN DPPD"/>
    <property type="match status" value="1"/>
</dbReference>
<dbReference type="EMBL" id="QUMS01000004">
    <property type="protein sequence ID" value="REG06116.1"/>
    <property type="molecule type" value="Genomic_DNA"/>
</dbReference>
<dbReference type="Gene3D" id="3.40.50.300">
    <property type="entry name" value="P-loop containing nucleotide triphosphate hydrolases"/>
    <property type="match status" value="1"/>
</dbReference>
<comment type="caution">
    <text evidence="9">The sequence shown here is derived from an EMBL/GenBank/DDBJ whole genome shotgun (WGS) entry which is preliminary data.</text>
</comment>
<dbReference type="AlphaFoldDB" id="A0A347ZQH3"/>
<comment type="similarity">
    <text evidence="2">Belongs to the ABC transporter superfamily.</text>
</comment>
<accession>A0A347ZQH3</accession>
<dbReference type="PANTHER" id="PTHR43297">
    <property type="entry name" value="OLIGOPEPTIDE TRANSPORT ATP-BINDING PROTEIN APPD"/>
    <property type="match status" value="1"/>
</dbReference>
<keyword evidence="3" id="KW-0813">Transport</keyword>
<protein>
    <submittedName>
        <fullName evidence="9">Oligopeptide transport system ATP-binding protein</fullName>
    </submittedName>
</protein>
<dbReference type="GO" id="GO:0016887">
    <property type="term" value="F:ATP hydrolysis activity"/>
    <property type="evidence" value="ECO:0007669"/>
    <property type="project" value="InterPro"/>
</dbReference>
<dbReference type="InterPro" id="IPR003439">
    <property type="entry name" value="ABC_transporter-like_ATP-bd"/>
</dbReference>
<evidence type="ECO:0000256" key="4">
    <source>
        <dbReference type="ARBA" id="ARBA00022475"/>
    </source>
</evidence>
<dbReference type="InterPro" id="IPR013563">
    <property type="entry name" value="Oligopep_ABC_C"/>
</dbReference>
<dbReference type="InterPro" id="IPR050388">
    <property type="entry name" value="ABC_Ni/Peptide_Import"/>
</dbReference>
<dbReference type="CDD" id="cd03257">
    <property type="entry name" value="ABC_NikE_OppD_transporters"/>
    <property type="match status" value="1"/>
</dbReference>
<keyword evidence="6 9" id="KW-0067">ATP-binding</keyword>
<keyword evidence="10" id="KW-1185">Reference proteome</keyword>
<evidence type="ECO:0000313" key="9">
    <source>
        <dbReference type="EMBL" id="REG06116.1"/>
    </source>
</evidence>
<gene>
    <name evidence="9" type="ORF">DFR64_2546</name>
</gene>
<organism evidence="9 10">
    <name type="scientific">Pelolinea submarina</name>
    <dbReference type="NCBI Taxonomy" id="913107"/>
    <lineage>
        <taxon>Bacteria</taxon>
        <taxon>Bacillati</taxon>
        <taxon>Chloroflexota</taxon>
        <taxon>Anaerolineae</taxon>
        <taxon>Anaerolineales</taxon>
        <taxon>Anaerolineaceae</taxon>
        <taxon>Pelolinea</taxon>
    </lineage>
</organism>
<feature type="domain" description="ABC transporter" evidence="8">
    <location>
        <begin position="7"/>
        <end position="255"/>
    </location>
</feature>
<sequence>MEKLLSVQGLETEFRSREGVVHAVNGVSLNLDQGETLGIVGESGSGKSVTVMSMLRLIPTPPGKIAAGSACFQGKDLLKMSDEEIRQVRGTHINMVFQDPMTSLNPVLTIGRQVTEPLEKIGVGQREAQEQAVKMLEMVGISNARDHLNSYPHQFSGGMRQRVMIAMALITSPKILVADEPTTALDVTIQAQIIELVRQLRDELGMAMIWITHDLGIIAELADRVAVMYGGLIVEEAAVEELFANPRHPYTIGLLGSLPRLDSAGNRRLTAIDGLPPVLLQKPQACPFAPRCTYVQERCFKENPLLAEVKAGHRTACWVNPLPGKDVL</sequence>
<dbReference type="InterPro" id="IPR017871">
    <property type="entry name" value="ABC_transporter-like_CS"/>
</dbReference>
<evidence type="ECO:0000259" key="8">
    <source>
        <dbReference type="PROSITE" id="PS50893"/>
    </source>
</evidence>
<dbReference type="GO" id="GO:0015833">
    <property type="term" value="P:peptide transport"/>
    <property type="evidence" value="ECO:0007669"/>
    <property type="project" value="InterPro"/>
</dbReference>
<dbReference type="Pfam" id="PF00005">
    <property type="entry name" value="ABC_tran"/>
    <property type="match status" value="1"/>
</dbReference>
<dbReference type="Proteomes" id="UP000256388">
    <property type="component" value="Unassembled WGS sequence"/>
</dbReference>
<evidence type="ECO:0000256" key="2">
    <source>
        <dbReference type="ARBA" id="ARBA00005417"/>
    </source>
</evidence>
<dbReference type="GO" id="GO:0005886">
    <property type="term" value="C:plasma membrane"/>
    <property type="evidence" value="ECO:0007669"/>
    <property type="project" value="UniProtKB-SubCell"/>
</dbReference>
<reference evidence="9 10" key="1">
    <citation type="submission" date="2018-08" db="EMBL/GenBank/DDBJ databases">
        <title>Genomic Encyclopedia of Type Strains, Phase IV (KMG-IV): sequencing the most valuable type-strain genomes for metagenomic binning, comparative biology and taxonomic classification.</title>
        <authorList>
            <person name="Goeker M."/>
        </authorList>
    </citation>
    <scope>NUCLEOTIDE SEQUENCE [LARGE SCALE GENOMIC DNA]</scope>
    <source>
        <strain evidence="9 10">DSM 23923</strain>
    </source>
</reference>
<dbReference type="SUPFAM" id="SSF52540">
    <property type="entry name" value="P-loop containing nucleoside triphosphate hydrolases"/>
    <property type="match status" value="1"/>
</dbReference>
<dbReference type="Pfam" id="PF08352">
    <property type="entry name" value="oligo_HPY"/>
    <property type="match status" value="1"/>
</dbReference>
<name>A0A347ZQH3_9CHLR</name>
<evidence type="ECO:0000256" key="3">
    <source>
        <dbReference type="ARBA" id="ARBA00022448"/>
    </source>
</evidence>
<evidence type="ECO:0000256" key="6">
    <source>
        <dbReference type="ARBA" id="ARBA00022840"/>
    </source>
</evidence>
<dbReference type="FunFam" id="3.40.50.300:FF:000016">
    <property type="entry name" value="Oligopeptide ABC transporter ATP-binding component"/>
    <property type="match status" value="1"/>
</dbReference>
<keyword evidence="7" id="KW-0472">Membrane</keyword>
<evidence type="ECO:0000256" key="5">
    <source>
        <dbReference type="ARBA" id="ARBA00022741"/>
    </source>
</evidence>
<evidence type="ECO:0000313" key="10">
    <source>
        <dbReference type="Proteomes" id="UP000256388"/>
    </source>
</evidence>
<dbReference type="SMART" id="SM00382">
    <property type="entry name" value="AAA"/>
    <property type="match status" value="1"/>
</dbReference>
<keyword evidence="5" id="KW-0547">Nucleotide-binding</keyword>
<evidence type="ECO:0000256" key="7">
    <source>
        <dbReference type="ARBA" id="ARBA00023136"/>
    </source>
</evidence>